<protein>
    <submittedName>
        <fullName evidence="2">Uncharacterized protein</fullName>
    </submittedName>
</protein>
<keyword evidence="1" id="KW-1133">Transmembrane helix</keyword>
<evidence type="ECO:0000313" key="3">
    <source>
        <dbReference type="Proteomes" id="UP000032582"/>
    </source>
</evidence>
<comment type="caution">
    <text evidence="2">The sequence shown here is derived from an EMBL/GenBank/DDBJ whole genome shotgun (WGS) entry which is preliminary data.</text>
</comment>
<feature type="transmembrane region" description="Helical" evidence="1">
    <location>
        <begin position="34"/>
        <end position="53"/>
    </location>
</feature>
<sequence length="83" mass="9825">MDLIIYIYFSLSLISFILFFRMNKGKIKTRKYKLCILYFYFMGIFSGHIMLSLKSGELPPYLSLTFFSIFILIANIIFIGKKE</sequence>
<dbReference type="AlphaFoldDB" id="A0A0D8L495"/>
<accession>A0A0D8L495</accession>
<organism evidence="2 3">
    <name type="scientific">Morganella morganii</name>
    <name type="common">Proteus morganii</name>
    <dbReference type="NCBI Taxonomy" id="582"/>
    <lineage>
        <taxon>Bacteria</taxon>
        <taxon>Pseudomonadati</taxon>
        <taxon>Pseudomonadota</taxon>
        <taxon>Gammaproteobacteria</taxon>
        <taxon>Enterobacterales</taxon>
        <taxon>Morganellaceae</taxon>
        <taxon>Morganella</taxon>
    </lineage>
</organism>
<evidence type="ECO:0000256" key="1">
    <source>
        <dbReference type="SAM" id="Phobius"/>
    </source>
</evidence>
<feature type="transmembrane region" description="Helical" evidence="1">
    <location>
        <begin position="59"/>
        <end position="80"/>
    </location>
</feature>
<dbReference type="PATRIC" id="fig|582.24.peg.7116"/>
<feature type="transmembrane region" description="Helical" evidence="1">
    <location>
        <begin position="6"/>
        <end position="22"/>
    </location>
</feature>
<keyword evidence="1" id="KW-0812">Transmembrane</keyword>
<dbReference type="Proteomes" id="UP000032582">
    <property type="component" value="Unassembled WGS sequence"/>
</dbReference>
<reference evidence="2 3" key="1">
    <citation type="submission" date="2015-02" db="EMBL/GenBank/DDBJ databases">
        <title>Whole genome shotgun sequencing of cultured foodborne pathogen.</title>
        <authorList>
            <person name="Timme R."/>
            <person name="Allard M.W."/>
            <person name="Strain E."/>
            <person name="Evans P.S."/>
            <person name="Brown E."/>
        </authorList>
    </citation>
    <scope>NUCLEOTIDE SEQUENCE [LARGE SCALE GENOMIC DNA]</scope>
    <source>
        <strain evidence="2 3">GCSL-TSO-24</strain>
    </source>
</reference>
<proteinExistence type="predicted"/>
<dbReference type="EMBL" id="JZSH01000580">
    <property type="protein sequence ID" value="KJF75673.1"/>
    <property type="molecule type" value="Genomic_DNA"/>
</dbReference>
<gene>
    <name evidence="2" type="ORF">UA45_22380</name>
</gene>
<keyword evidence="1" id="KW-0472">Membrane</keyword>
<name>A0A0D8L495_MORMO</name>
<evidence type="ECO:0000313" key="2">
    <source>
        <dbReference type="EMBL" id="KJF75673.1"/>
    </source>
</evidence>